<sequence length="512" mass="58686">MIVQSAPVILKQRNQVNRECLYAWYPEVVIDSETTKPMGPRDIYIHKGIDKDLIQQDSHKNRLINNNNSNNNNEVIRRYTQSMAPSEPIYHSADTLDEALTTPWALHYEVKRTPATPNPPSHSTETTREEIPRRLKSAPVARSQPLTSILTIPEPRFVTPIIPVTTTELPRTPKPKHRASSARARLNTTLPIYYEQTDATIKQQRREIKSAQVIRQNDETRLSDEEYQTGSNQMDSETTQQPLLFVSATPTILYPRPTSASSNELPSTSIDKKTVRTKIEINPIPLNPHYIHRPGVIAASNTYKMPIVRESSASRKMNRSSHRRHHHHNYRHRDKQHEPLLALTPMLQPTKLPVEIDGIKLIYDPTLAIDDASLNLTKYFIEGRLYLIKDQHYNVLENIDPKAIEKYNQNSNLAQRTKYYQTIPIEKFQIPKPPQEVHYNASETYFYNTIPKRVHRYVVDPNFISENLNISGRSMSKQTAPAATTTATTTTVVQPTINDINRQQATPTTVYS</sequence>
<accession>A0A817Z5I3</accession>
<evidence type="ECO:0000313" key="3">
    <source>
        <dbReference type="Proteomes" id="UP000663825"/>
    </source>
</evidence>
<reference evidence="2" key="1">
    <citation type="submission" date="2021-02" db="EMBL/GenBank/DDBJ databases">
        <authorList>
            <person name="Nowell W R."/>
        </authorList>
    </citation>
    <scope>NUCLEOTIDE SEQUENCE</scope>
</reference>
<dbReference type="EMBL" id="CAJNXB010004699">
    <property type="protein sequence ID" value="CAF3388747.1"/>
    <property type="molecule type" value="Genomic_DNA"/>
</dbReference>
<evidence type="ECO:0000256" key="1">
    <source>
        <dbReference type="SAM" id="MobiDB-lite"/>
    </source>
</evidence>
<proteinExistence type="predicted"/>
<comment type="caution">
    <text evidence="2">The sequence shown here is derived from an EMBL/GenBank/DDBJ whole genome shotgun (WGS) entry which is preliminary data.</text>
</comment>
<feature type="compositionally biased region" description="Basic residues" evidence="1">
    <location>
        <begin position="316"/>
        <end position="334"/>
    </location>
</feature>
<dbReference type="Proteomes" id="UP000663825">
    <property type="component" value="Unassembled WGS sequence"/>
</dbReference>
<feature type="region of interest" description="Disordered" evidence="1">
    <location>
        <begin position="112"/>
        <end position="142"/>
    </location>
</feature>
<dbReference type="OrthoDB" id="10022495at2759"/>
<evidence type="ECO:0000313" key="2">
    <source>
        <dbReference type="EMBL" id="CAF3388747.1"/>
    </source>
</evidence>
<organism evidence="2 3">
    <name type="scientific">Rotaria socialis</name>
    <dbReference type="NCBI Taxonomy" id="392032"/>
    <lineage>
        <taxon>Eukaryota</taxon>
        <taxon>Metazoa</taxon>
        <taxon>Spiralia</taxon>
        <taxon>Gnathifera</taxon>
        <taxon>Rotifera</taxon>
        <taxon>Eurotatoria</taxon>
        <taxon>Bdelloidea</taxon>
        <taxon>Philodinida</taxon>
        <taxon>Philodinidae</taxon>
        <taxon>Rotaria</taxon>
    </lineage>
</organism>
<gene>
    <name evidence="2" type="ORF">TIS948_LOCUS26636</name>
</gene>
<dbReference type="AlphaFoldDB" id="A0A817Z5I3"/>
<protein>
    <submittedName>
        <fullName evidence="2">Uncharacterized protein</fullName>
    </submittedName>
</protein>
<feature type="region of interest" description="Disordered" evidence="1">
    <location>
        <begin position="313"/>
        <end position="335"/>
    </location>
</feature>
<name>A0A817Z5I3_9BILA</name>